<evidence type="ECO:0000256" key="1">
    <source>
        <dbReference type="ARBA" id="ARBA00001974"/>
    </source>
</evidence>
<accession>A0A9P6UJB1</accession>
<evidence type="ECO:0000313" key="6">
    <source>
        <dbReference type="EMBL" id="KAG0304682.1"/>
    </source>
</evidence>
<keyword evidence="7" id="KW-1185">Reference proteome</keyword>
<dbReference type="Gene3D" id="3.30.70.2450">
    <property type="match status" value="1"/>
</dbReference>
<comment type="caution">
    <text evidence="6">The sequence shown here is derived from an EMBL/GenBank/DDBJ whole genome shotgun (WGS) entry which is preliminary data.</text>
</comment>
<dbReference type="Pfam" id="PF01494">
    <property type="entry name" value="FAD_binding_3"/>
    <property type="match status" value="2"/>
</dbReference>
<dbReference type="PRINTS" id="PR00420">
    <property type="entry name" value="RNGMNOXGNASE"/>
</dbReference>
<keyword evidence="4" id="KW-0560">Oxidoreductase</keyword>
<feature type="domain" description="FAD-binding" evidence="5">
    <location>
        <begin position="19"/>
        <end position="144"/>
    </location>
</feature>
<dbReference type="InterPro" id="IPR038220">
    <property type="entry name" value="PHOX_C_sf"/>
</dbReference>
<organism evidence="6 7">
    <name type="scientific">Linnemannia gamsii</name>
    <dbReference type="NCBI Taxonomy" id="64522"/>
    <lineage>
        <taxon>Eukaryota</taxon>
        <taxon>Fungi</taxon>
        <taxon>Fungi incertae sedis</taxon>
        <taxon>Mucoromycota</taxon>
        <taxon>Mortierellomycotina</taxon>
        <taxon>Mortierellomycetes</taxon>
        <taxon>Mortierellales</taxon>
        <taxon>Mortierellaceae</taxon>
        <taxon>Linnemannia</taxon>
    </lineage>
</organism>
<dbReference type="PANTHER" id="PTHR43004:SF19">
    <property type="entry name" value="BINDING MONOOXYGENASE, PUTATIVE (JCVI)-RELATED"/>
    <property type="match status" value="1"/>
</dbReference>
<dbReference type="EMBL" id="JAAAIN010001283">
    <property type="protein sequence ID" value="KAG0304682.1"/>
    <property type="molecule type" value="Genomic_DNA"/>
</dbReference>
<feature type="domain" description="FAD-binding" evidence="5">
    <location>
        <begin position="197"/>
        <end position="400"/>
    </location>
</feature>
<proteinExistence type="predicted"/>
<sequence length="713" mass="78270">MLTTTPTTQSSSSVKNVNVPVLISGAGPTGLFAAILLTKLNIPVRLIERHLEVSSLSKALVIHSRTMEVFAQAGIIDRFLELGSRLSDFHVYFGPKLMSVIPALDTKESHYNYGLFLQQSLTTWGLTEELKELGVQIDRGWELMDTKVIEEKNADGTTTSYVETKIRRAIIGDNIRTTESRILGAVEEDPEEANKRYEVEVVRSEYLIATDGGKSAVRHKLNIPFPGRTLDNNLIIFDGHIDSDVPFDDGITVINGANNRSMVSFPLPNGQIRFLLDNGFLTPEEHAALKPEELTMEVFEKLAGATVAPAKFKCLDQSWLTYYRVNERQAETFCYKQKIFLAGDASHVHSPAGGQGMNTGLQDSFNLTWKMALVMHGMAPKSLLDSYEAERKPVADGIIKLSAKLLDMGLAQDFVRRTLKRIAASIAPYILPYINTNNPVNMLFIRYHDNAINQRSKSQATIEEDYQVGQRARDGNLRVIRKQDMGLAAQEGETVRLHQLMVGPGIFHILVFTSDLLLPAPSKNEGSTSPPPATIKGVETTDASGLAKSIKEHLSAWRSKWSYKTRTQIVESTASTVSGPTTPEMKPVSPTQSSDTACTASSLAAIPHPIRADKAFMVHTIASDCSLPSSPKNSECMVSTVASTDRLADNKAGEGKVYLDHQGCVHQKYGVVGKHGPGTIVVVRPDSYIGYRVLGAGPSAWKEVDQYLESILA</sequence>
<dbReference type="SUPFAM" id="SSF54373">
    <property type="entry name" value="FAD-linked reductases, C-terminal domain"/>
    <property type="match status" value="1"/>
</dbReference>
<dbReference type="GO" id="GO:0071949">
    <property type="term" value="F:FAD binding"/>
    <property type="evidence" value="ECO:0007669"/>
    <property type="project" value="InterPro"/>
</dbReference>
<name>A0A9P6UJB1_9FUNG</name>
<dbReference type="InterPro" id="IPR036188">
    <property type="entry name" value="FAD/NAD-bd_sf"/>
</dbReference>
<dbReference type="InterPro" id="IPR050641">
    <property type="entry name" value="RIFMO-like"/>
</dbReference>
<comment type="cofactor">
    <cofactor evidence="1">
        <name>FAD</name>
        <dbReference type="ChEBI" id="CHEBI:57692"/>
    </cofactor>
</comment>
<evidence type="ECO:0000313" key="7">
    <source>
        <dbReference type="Proteomes" id="UP000823405"/>
    </source>
</evidence>
<dbReference type="Gene3D" id="3.40.30.20">
    <property type="match status" value="1"/>
</dbReference>
<dbReference type="PANTHER" id="PTHR43004">
    <property type="entry name" value="TRK SYSTEM POTASSIUM UPTAKE PROTEIN"/>
    <property type="match status" value="1"/>
</dbReference>
<dbReference type="GO" id="GO:0016709">
    <property type="term" value="F:oxidoreductase activity, acting on paired donors, with incorporation or reduction of molecular oxygen, NAD(P)H as one donor, and incorporation of one atom of oxygen"/>
    <property type="evidence" value="ECO:0007669"/>
    <property type="project" value="UniProtKB-ARBA"/>
</dbReference>
<evidence type="ECO:0000256" key="4">
    <source>
        <dbReference type="ARBA" id="ARBA00023002"/>
    </source>
</evidence>
<dbReference type="InterPro" id="IPR002938">
    <property type="entry name" value="FAD-bd"/>
</dbReference>
<dbReference type="OrthoDB" id="1716816at2759"/>
<dbReference type="AlphaFoldDB" id="A0A9P6UJB1"/>
<dbReference type="SUPFAM" id="SSF51905">
    <property type="entry name" value="FAD/NAD(P)-binding domain"/>
    <property type="match status" value="1"/>
</dbReference>
<reference evidence="6" key="1">
    <citation type="journal article" date="2020" name="Fungal Divers.">
        <title>Resolving the Mortierellaceae phylogeny through synthesis of multi-gene phylogenetics and phylogenomics.</title>
        <authorList>
            <person name="Vandepol N."/>
            <person name="Liber J."/>
            <person name="Desiro A."/>
            <person name="Na H."/>
            <person name="Kennedy M."/>
            <person name="Barry K."/>
            <person name="Grigoriev I.V."/>
            <person name="Miller A.N."/>
            <person name="O'Donnell K."/>
            <person name="Stajich J.E."/>
            <person name="Bonito G."/>
        </authorList>
    </citation>
    <scope>NUCLEOTIDE SEQUENCE</scope>
    <source>
        <strain evidence="6">NVP60</strain>
    </source>
</reference>
<evidence type="ECO:0000259" key="5">
    <source>
        <dbReference type="Pfam" id="PF01494"/>
    </source>
</evidence>
<dbReference type="Proteomes" id="UP000823405">
    <property type="component" value="Unassembled WGS sequence"/>
</dbReference>
<keyword evidence="3" id="KW-0274">FAD</keyword>
<evidence type="ECO:0000256" key="3">
    <source>
        <dbReference type="ARBA" id="ARBA00022827"/>
    </source>
</evidence>
<keyword evidence="2" id="KW-0285">Flavoprotein</keyword>
<dbReference type="Gene3D" id="3.50.50.60">
    <property type="entry name" value="FAD/NAD(P)-binding domain"/>
    <property type="match status" value="1"/>
</dbReference>
<evidence type="ECO:0000256" key="2">
    <source>
        <dbReference type="ARBA" id="ARBA00022630"/>
    </source>
</evidence>
<gene>
    <name evidence="6" type="ORF">BGZ97_001380</name>
</gene>
<protein>
    <recommendedName>
        <fullName evidence="5">FAD-binding domain-containing protein</fullName>
    </recommendedName>
</protein>